<dbReference type="PRINTS" id="PR01415">
    <property type="entry name" value="ANKYRIN"/>
</dbReference>
<dbReference type="KEGG" id="soe:110775286"/>
<dbReference type="InterPro" id="IPR013105">
    <property type="entry name" value="TPR_2"/>
</dbReference>
<evidence type="ECO:0000256" key="4">
    <source>
        <dbReference type="PROSITE-ProRule" id="PRU00339"/>
    </source>
</evidence>
<feature type="repeat" description="ANK" evidence="3">
    <location>
        <begin position="118"/>
        <end position="150"/>
    </location>
</feature>
<keyword evidence="5" id="KW-1185">Reference proteome</keyword>
<dbReference type="GeneID" id="110775286"/>
<evidence type="ECO:0000256" key="2">
    <source>
        <dbReference type="ARBA" id="ARBA00022803"/>
    </source>
</evidence>
<sequence>MASHFSVDETKQCFTAAAFAGNLRYLKILRKKLDDGTGIGKDLEEICDDSFGRNALHAAASRGKLDVCKYLVEELQFDVNKQDANGDTPLHISTLEEDYETSAYLLDHGADSNIAMDKGFTPLHYAAQKGRANLLRLLISKGAKVDAQSPLGTPLQAAAVHGMTDAVMFLLDNNANPNLVCPNTLPPLMSAIYAKSKLCVKSLIEWGADPNVISRGLTPLIVAASEGQTDIIKCLLLLGADPDIPNFYDLTPIQIAAQLRNHADVMALLPVTTPIPSIPDWSVRGIIEYVNSAEAKKEGKLKHEKKFLEAKAKGAEAVKREHFLDAAYWYSEAISLRPTDAAVLSNRSFCWARLKEGDRSLHDALACIELRNDWPKAHYRAGVAWGLLRDYESAKKEFEIALKLDPENTDLLDSYREAVLDVHAVEMYKKKQELPSRYDEDPQDELYEEYINSIL</sequence>
<dbReference type="PROSITE" id="PS50005">
    <property type="entry name" value="TPR"/>
    <property type="match status" value="1"/>
</dbReference>
<name>A0A9R0HRD3_SPIOL</name>
<dbReference type="InterPro" id="IPR011990">
    <property type="entry name" value="TPR-like_helical_dom_sf"/>
</dbReference>
<dbReference type="AlphaFoldDB" id="A0A9R0HRD3"/>
<feature type="repeat" description="ANK" evidence="3">
    <location>
        <begin position="85"/>
        <end position="117"/>
    </location>
</feature>
<reference evidence="5" key="1">
    <citation type="journal article" date="2021" name="Nat. Commun.">
        <title>Genomic analyses provide insights into spinach domestication and the genetic basis of agronomic traits.</title>
        <authorList>
            <person name="Cai X."/>
            <person name="Sun X."/>
            <person name="Xu C."/>
            <person name="Sun H."/>
            <person name="Wang X."/>
            <person name="Ge C."/>
            <person name="Zhang Z."/>
            <person name="Wang Q."/>
            <person name="Fei Z."/>
            <person name="Jiao C."/>
            <person name="Wang Q."/>
        </authorList>
    </citation>
    <scope>NUCLEOTIDE SEQUENCE [LARGE SCALE GENOMIC DNA]</scope>
    <source>
        <strain evidence="5">cv. Varoflay</strain>
    </source>
</reference>
<dbReference type="InterPro" id="IPR036770">
    <property type="entry name" value="Ankyrin_rpt-contain_sf"/>
</dbReference>
<dbReference type="SMART" id="SM00028">
    <property type="entry name" value="TPR"/>
    <property type="match status" value="3"/>
</dbReference>
<organism evidence="5 6">
    <name type="scientific">Spinacia oleracea</name>
    <name type="common">Spinach</name>
    <dbReference type="NCBI Taxonomy" id="3562"/>
    <lineage>
        <taxon>Eukaryota</taxon>
        <taxon>Viridiplantae</taxon>
        <taxon>Streptophyta</taxon>
        <taxon>Embryophyta</taxon>
        <taxon>Tracheophyta</taxon>
        <taxon>Spermatophyta</taxon>
        <taxon>Magnoliopsida</taxon>
        <taxon>eudicotyledons</taxon>
        <taxon>Gunneridae</taxon>
        <taxon>Pentapetalae</taxon>
        <taxon>Caryophyllales</taxon>
        <taxon>Chenopodiaceae</taxon>
        <taxon>Chenopodioideae</taxon>
        <taxon>Anserineae</taxon>
        <taxon>Spinacia</taxon>
    </lineage>
</organism>
<dbReference type="Gene3D" id="1.25.40.10">
    <property type="entry name" value="Tetratricopeptide repeat domain"/>
    <property type="match status" value="1"/>
</dbReference>
<dbReference type="PANTHER" id="PTHR46224">
    <property type="entry name" value="ANKYRIN REPEAT FAMILY PROTEIN"/>
    <property type="match status" value="1"/>
</dbReference>
<evidence type="ECO:0000256" key="1">
    <source>
        <dbReference type="ARBA" id="ARBA00022737"/>
    </source>
</evidence>
<dbReference type="PANTHER" id="PTHR46224:SF67">
    <property type="entry name" value="HSP70-HSP90 ORGANIZING PROTEIN 3-LIKE"/>
    <property type="match status" value="1"/>
</dbReference>
<dbReference type="InterPro" id="IPR051616">
    <property type="entry name" value="Cul2-RING_E3_ligase_SR"/>
</dbReference>
<keyword evidence="3" id="KW-0040">ANK repeat</keyword>
<keyword evidence="1" id="KW-0677">Repeat</keyword>
<accession>A0A9R0HRD3</accession>
<dbReference type="Proteomes" id="UP000813463">
    <property type="component" value="Chromosome 5"/>
</dbReference>
<dbReference type="InterPro" id="IPR002110">
    <property type="entry name" value="Ankyrin_rpt"/>
</dbReference>
<feature type="repeat" description="ANK" evidence="3">
    <location>
        <begin position="215"/>
        <end position="247"/>
    </location>
</feature>
<dbReference type="RefSeq" id="XP_021835582.2">
    <property type="nucleotide sequence ID" value="XM_021979890.2"/>
</dbReference>
<keyword evidence="2 4" id="KW-0802">TPR repeat</keyword>
<dbReference type="PROSITE" id="PS50297">
    <property type="entry name" value="ANK_REP_REGION"/>
    <property type="match status" value="3"/>
</dbReference>
<proteinExistence type="predicted"/>
<gene>
    <name evidence="6" type="primary">LOC110775286</name>
</gene>
<dbReference type="SMART" id="SM00248">
    <property type="entry name" value="ANK"/>
    <property type="match status" value="6"/>
</dbReference>
<reference evidence="6" key="2">
    <citation type="submission" date="2025-08" db="UniProtKB">
        <authorList>
            <consortium name="RefSeq"/>
        </authorList>
    </citation>
    <scope>IDENTIFICATION</scope>
    <source>
        <tissue evidence="6">Leaf</tissue>
    </source>
</reference>
<dbReference type="PROSITE" id="PS50088">
    <property type="entry name" value="ANK_REPEAT"/>
    <property type="match status" value="3"/>
</dbReference>
<dbReference type="Pfam" id="PF07719">
    <property type="entry name" value="TPR_2"/>
    <property type="match status" value="1"/>
</dbReference>
<dbReference type="Pfam" id="PF12796">
    <property type="entry name" value="Ank_2"/>
    <property type="match status" value="2"/>
</dbReference>
<dbReference type="SUPFAM" id="SSF48403">
    <property type="entry name" value="Ankyrin repeat"/>
    <property type="match status" value="1"/>
</dbReference>
<evidence type="ECO:0000256" key="3">
    <source>
        <dbReference type="PROSITE-ProRule" id="PRU00023"/>
    </source>
</evidence>
<dbReference type="Gene3D" id="1.25.40.20">
    <property type="entry name" value="Ankyrin repeat-containing domain"/>
    <property type="match status" value="2"/>
</dbReference>
<evidence type="ECO:0000313" key="6">
    <source>
        <dbReference type="RefSeq" id="XP_021835582.2"/>
    </source>
</evidence>
<protein>
    <submittedName>
        <fullName evidence="6">Uncharacterized protein</fullName>
    </submittedName>
</protein>
<dbReference type="Pfam" id="PF00023">
    <property type="entry name" value="Ank"/>
    <property type="match status" value="1"/>
</dbReference>
<dbReference type="SUPFAM" id="SSF48452">
    <property type="entry name" value="TPR-like"/>
    <property type="match status" value="1"/>
</dbReference>
<evidence type="ECO:0000313" key="5">
    <source>
        <dbReference type="Proteomes" id="UP000813463"/>
    </source>
</evidence>
<feature type="repeat" description="TPR" evidence="4">
    <location>
        <begin position="375"/>
        <end position="408"/>
    </location>
</feature>
<dbReference type="InterPro" id="IPR019734">
    <property type="entry name" value="TPR_rpt"/>
</dbReference>